<evidence type="ECO:0000313" key="5">
    <source>
        <dbReference type="EMBL" id="EGD29793.1"/>
    </source>
</evidence>
<evidence type="ECO:0000256" key="3">
    <source>
        <dbReference type="ARBA" id="ARBA00023163"/>
    </source>
</evidence>
<dbReference type="InterPro" id="IPR036286">
    <property type="entry name" value="LexA/Signal_pep-like_sf"/>
</dbReference>
<evidence type="ECO:0000256" key="2">
    <source>
        <dbReference type="ARBA" id="ARBA00023125"/>
    </source>
</evidence>
<organism evidence="5 6">
    <name type="scientific">Streptococcus sanguinis SK72</name>
    <dbReference type="NCBI Taxonomy" id="888809"/>
    <lineage>
        <taxon>Bacteria</taxon>
        <taxon>Bacillati</taxon>
        <taxon>Bacillota</taxon>
        <taxon>Bacilli</taxon>
        <taxon>Lactobacillales</taxon>
        <taxon>Streptococcaceae</taxon>
        <taxon>Streptococcus</taxon>
    </lineage>
</organism>
<dbReference type="PANTHER" id="PTHR40661:SF1">
    <property type="entry name" value="HTH CRO_C1-TYPE DOMAIN-CONTAINING PROTEIN"/>
    <property type="match status" value="1"/>
</dbReference>
<dbReference type="Pfam" id="PF01381">
    <property type="entry name" value="HTH_3"/>
    <property type="match status" value="1"/>
</dbReference>
<dbReference type="Gene3D" id="1.10.260.40">
    <property type="entry name" value="lambda repressor-like DNA-binding domains"/>
    <property type="match status" value="1"/>
</dbReference>
<protein>
    <submittedName>
        <fullName evidence="5">Phage transcriptional repressor</fullName>
    </submittedName>
</protein>
<evidence type="ECO:0000313" key="6">
    <source>
        <dbReference type="Proteomes" id="UP000003332"/>
    </source>
</evidence>
<reference evidence="5 6" key="1">
    <citation type="submission" date="2011-02" db="EMBL/GenBank/DDBJ databases">
        <authorList>
            <person name="Muzny D."/>
            <person name="Qin X."/>
            <person name="Deng J."/>
            <person name="Jiang H."/>
            <person name="Liu Y."/>
            <person name="Qu J."/>
            <person name="Song X.-Z."/>
            <person name="Zhang L."/>
            <person name="Thornton R."/>
            <person name="Coyle M."/>
            <person name="Francisco L."/>
            <person name="Jackson L."/>
            <person name="Javaid M."/>
            <person name="Korchina V."/>
            <person name="Kovar C."/>
            <person name="Mata R."/>
            <person name="Mathew T."/>
            <person name="Ngo R."/>
            <person name="Nguyen L."/>
            <person name="Nguyen N."/>
            <person name="Okwuonu G."/>
            <person name="Ongeri F."/>
            <person name="Pham C."/>
            <person name="Simmons D."/>
            <person name="Wilczek-Boney K."/>
            <person name="Hale W."/>
            <person name="Jakkamsetti A."/>
            <person name="Pham P."/>
            <person name="Ruth R."/>
            <person name="San Lucas F."/>
            <person name="Warren J."/>
            <person name="Zhang J."/>
            <person name="Zhao Z."/>
            <person name="Zhou C."/>
            <person name="Zhu D."/>
            <person name="Lee S."/>
            <person name="Bess C."/>
            <person name="Blankenburg K."/>
            <person name="Forbes L."/>
            <person name="Fu Q."/>
            <person name="Gubbala S."/>
            <person name="Hirani K."/>
            <person name="Jayaseelan J.C."/>
            <person name="Lara F."/>
            <person name="Munidasa M."/>
            <person name="Palculict T."/>
            <person name="Patil S."/>
            <person name="Pu L.-L."/>
            <person name="Saada N."/>
            <person name="Tang L."/>
            <person name="Weissenberger G."/>
            <person name="Zhu Y."/>
            <person name="Hemphill L."/>
            <person name="Shang Y."/>
            <person name="Youmans B."/>
            <person name="Ayvaz T."/>
            <person name="Ross M."/>
            <person name="Santibanez J."/>
            <person name="Aqrawi P."/>
            <person name="Gross S."/>
            <person name="Joshi V."/>
            <person name="Fowler G."/>
            <person name="Nazareth L."/>
            <person name="Reid J."/>
            <person name="Worley K."/>
            <person name="Petrosino J."/>
            <person name="Highlander S."/>
            <person name="Gibbs R."/>
        </authorList>
    </citation>
    <scope>NUCLEOTIDE SEQUENCE [LARGE SCALE GENOMIC DNA]</scope>
    <source>
        <strain evidence="5 6">SK72</strain>
    </source>
</reference>
<dbReference type="PROSITE" id="PS50943">
    <property type="entry name" value="HTH_CROC1"/>
    <property type="match status" value="1"/>
</dbReference>
<name>F0I1R5_STRSA</name>
<gene>
    <name evidence="5" type="ORF">HMPREF9381_1306</name>
</gene>
<evidence type="ECO:0000256" key="1">
    <source>
        <dbReference type="ARBA" id="ARBA00023015"/>
    </source>
</evidence>
<keyword evidence="2" id="KW-0238">DNA-binding</keyword>
<dbReference type="InterPro" id="IPR001387">
    <property type="entry name" value="Cro/C1-type_HTH"/>
</dbReference>
<dbReference type="PANTHER" id="PTHR40661">
    <property type="match status" value="1"/>
</dbReference>
<dbReference type="AlphaFoldDB" id="F0I1R5"/>
<comment type="caution">
    <text evidence="5">The sequence shown here is derived from an EMBL/GenBank/DDBJ whole genome shotgun (WGS) entry which is preliminary data.</text>
</comment>
<dbReference type="PATRIC" id="fig|888809.3.peg.1273"/>
<dbReference type="Pfam" id="PF00717">
    <property type="entry name" value="Peptidase_S24"/>
    <property type="match status" value="1"/>
</dbReference>
<evidence type="ECO:0000259" key="4">
    <source>
        <dbReference type="PROSITE" id="PS50943"/>
    </source>
</evidence>
<dbReference type="InterPro" id="IPR010982">
    <property type="entry name" value="Lambda_DNA-bd_dom_sf"/>
</dbReference>
<dbReference type="SUPFAM" id="SSF47413">
    <property type="entry name" value="lambda repressor-like DNA-binding domains"/>
    <property type="match status" value="1"/>
</dbReference>
<dbReference type="Proteomes" id="UP000003332">
    <property type="component" value="Unassembled WGS sequence"/>
</dbReference>
<sequence>MMLFYKTTQEYYIMFSGKRLKQKRIEKGMTQAEIADIIRINRSSYNSWESGRAKPNQKNLSALASILGVSDTYFESEYDIMNHYLQLNPMNQQKADNYVEDLLQSQEQKKTIQLFAVEVLSDITLSAGSGRAFFDEQETETVYSDEEQYGYDVAAWIQGDSMKPVYEDGEIALIRATGFDYDGAVYALSWNESVYIKRLYREENGFRMVSLNKKYPDRFIPFEDEPRIVGLVVGHFMPVIGG</sequence>
<dbReference type="InterPro" id="IPR015927">
    <property type="entry name" value="Peptidase_S24_S26A/B/C"/>
</dbReference>
<dbReference type="CDD" id="cd06529">
    <property type="entry name" value="S24_LexA-like"/>
    <property type="match status" value="1"/>
</dbReference>
<keyword evidence="1" id="KW-0805">Transcription regulation</keyword>
<keyword evidence="3" id="KW-0804">Transcription</keyword>
<dbReference type="Gene3D" id="2.10.109.10">
    <property type="entry name" value="Umud Fragment, subunit A"/>
    <property type="match status" value="1"/>
</dbReference>
<proteinExistence type="predicted"/>
<dbReference type="SUPFAM" id="SSF51306">
    <property type="entry name" value="LexA/Signal peptidase"/>
    <property type="match status" value="1"/>
</dbReference>
<dbReference type="GO" id="GO:0003677">
    <property type="term" value="F:DNA binding"/>
    <property type="evidence" value="ECO:0007669"/>
    <property type="project" value="UniProtKB-KW"/>
</dbReference>
<dbReference type="SMART" id="SM00530">
    <property type="entry name" value="HTH_XRE"/>
    <property type="match status" value="1"/>
</dbReference>
<accession>F0I1R5</accession>
<dbReference type="CDD" id="cd00093">
    <property type="entry name" value="HTH_XRE"/>
    <property type="match status" value="1"/>
</dbReference>
<dbReference type="HOGENOM" id="CLU_066192_1_1_9"/>
<dbReference type="InterPro" id="IPR039418">
    <property type="entry name" value="LexA-like"/>
</dbReference>
<dbReference type="EMBL" id="AEXV01000007">
    <property type="protein sequence ID" value="EGD29793.1"/>
    <property type="molecule type" value="Genomic_DNA"/>
</dbReference>
<feature type="domain" description="HTH cro/C1-type" evidence="4">
    <location>
        <begin position="20"/>
        <end position="74"/>
    </location>
</feature>